<gene>
    <name evidence="2" type="ORF">GCM10023191_025040</name>
</gene>
<accession>A0ABP8PSE1</accession>
<dbReference type="Proteomes" id="UP001500503">
    <property type="component" value="Unassembled WGS sequence"/>
</dbReference>
<keyword evidence="3" id="KW-1185">Reference proteome</keyword>
<name>A0ABP8PSE1_9ACTN</name>
<feature type="compositionally biased region" description="Polar residues" evidence="1">
    <location>
        <begin position="37"/>
        <end position="49"/>
    </location>
</feature>
<feature type="region of interest" description="Disordered" evidence="1">
    <location>
        <begin position="1"/>
        <end position="66"/>
    </location>
</feature>
<reference evidence="3" key="1">
    <citation type="journal article" date="2019" name="Int. J. Syst. Evol. Microbiol.">
        <title>The Global Catalogue of Microorganisms (GCM) 10K type strain sequencing project: providing services to taxonomists for standard genome sequencing and annotation.</title>
        <authorList>
            <consortium name="The Broad Institute Genomics Platform"/>
            <consortium name="The Broad Institute Genome Sequencing Center for Infectious Disease"/>
            <person name="Wu L."/>
            <person name="Ma J."/>
        </authorList>
    </citation>
    <scope>NUCLEOTIDE SEQUENCE [LARGE SCALE GENOMIC DNA]</scope>
    <source>
        <strain evidence="3">JCM 17933</strain>
    </source>
</reference>
<protein>
    <submittedName>
        <fullName evidence="2">Uncharacterized protein</fullName>
    </submittedName>
</protein>
<comment type="caution">
    <text evidence="2">The sequence shown here is derived from an EMBL/GenBank/DDBJ whole genome shotgun (WGS) entry which is preliminary data.</text>
</comment>
<organism evidence="2 3">
    <name type="scientific">Actinoallomurus oryzae</name>
    <dbReference type="NCBI Taxonomy" id="502180"/>
    <lineage>
        <taxon>Bacteria</taxon>
        <taxon>Bacillati</taxon>
        <taxon>Actinomycetota</taxon>
        <taxon>Actinomycetes</taxon>
        <taxon>Streptosporangiales</taxon>
        <taxon>Thermomonosporaceae</taxon>
        <taxon>Actinoallomurus</taxon>
    </lineage>
</organism>
<evidence type="ECO:0000313" key="3">
    <source>
        <dbReference type="Proteomes" id="UP001500503"/>
    </source>
</evidence>
<dbReference type="EMBL" id="BAABHF010000016">
    <property type="protein sequence ID" value="GAA4491299.1"/>
    <property type="molecule type" value="Genomic_DNA"/>
</dbReference>
<evidence type="ECO:0000313" key="2">
    <source>
        <dbReference type="EMBL" id="GAA4491299.1"/>
    </source>
</evidence>
<evidence type="ECO:0000256" key="1">
    <source>
        <dbReference type="SAM" id="MobiDB-lite"/>
    </source>
</evidence>
<proteinExistence type="predicted"/>
<sequence length="66" mass="6755">MAVHGGLRDLGQARAQIGGGAHPPAGQGVDDAHPYRMQQQIQGVHSSSIPIFGTIPKIGNGGRGTE</sequence>